<name>A0A1I8GPK5_9PLAT</name>
<dbReference type="AlphaFoldDB" id="A0A1I8GPK5"/>
<dbReference type="Gene3D" id="2.10.25.10">
    <property type="entry name" value="Laminin"/>
    <property type="match status" value="1"/>
</dbReference>
<dbReference type="SUPFAM" id="SSF55797">
    <property type="entry name" value="PR-1-like"/>
    <property type="match status" value="2"/>
</dbReference>
<dbReference type="SMART" id="SM00198">
    <property type="entry name" value="SCP"/>
    <property type="match status" value="2"/>
</dbReference>
<dbReference type="Pfam" id="PF00188">
    <property type="entry name" value="CAP"/>
    <property type="match status" value="2"/>
</dbReference>
<evidence type="ECO:0000256" key="2">
    <source>
        <dbReference type="SAM" id="SignalP"/>
    </source>
</evidence>
<sequence>MMNWLSLLILLLPSCCWGQLTDAEKQEGLQFTNHLRRNVVPRAGDMNGVLWDDNLAQLAQSAADKCIFQHNYDGPYAGLGENVYKGARRNLSEIFMFMFLERENFNFKTSSCNINSGSKYSMFTTCGHYLQLVSANVMRMGCGLKQCPDGNNLVFCEYNKGVMNPPYEAGEPGTKCRHLMASYSQNGLCYYKGIGEPAPISGQLDCKITCLNYGNRTDDGIQCKCTCPLGFYGMRCELKTGATPNVPNDCTAQLVQCKNGGTPTMNGDVCKCVCPANYRGDTCEENIAQADNSVFWYFGETMLYSSYYPVDPQIWTKKYVQKTLQYYLTTELNKYCKANYAACCPNGGSATSSNDIVGYGDLLLTDNYPQNALDGSLKIGVHYRMQDATASTCGVAKALARLESMQSRTSGMSLALPILLLLSVAEPGSCGMTDALRREALEAHNYLRRNVYPEAVGMARLEWSPALEALAERAAQTCVFEHNTGGDYAGKGENMYLGGKDNFTEILTLMFLERELYDFENSRCLVGTGEYQGAYGFFRTCGHYLQIVRADMTQVGCSINSCRGADGAVNNLAVCEYESMYKEPPYRAKKPGEDPCELCGYDGYATACEDGMCTVLDSESPVRSAVQRRCLNCGQMQYYGPYDFCMCEDNFYGDVCEKRIQSALPRAFVQSCNKCQQDNIRCLNGATPIATDDSCECICRDGFTGEYCEVDLEEDANTLELYIGGAKRYSSYYPVDKAIWNAAERGFLRDMQSALANYCTRGRPRVRLSANYPATTIDGSLKVGLHAKCGRQYIDKAQLTQAYEESRELVGQSLDRLGVAVVALG</sequence>
<dbReference type="PROSITE" id="PS50026">
    <property type="entry name" value="EGF_3"/>
    <property type="match status" value="2"/>
</dbReference>
<dbReference type="Proteomes" id="UP000095280">
    <property type="component" value="Unplaced"/>
</dbReference>
<keyword evidence="2" id="KW-0732">Signal</keyword>
<feature type="disulfide bond" evidence="1">
    <location>
        <begin position="699"/>
        <end position="708"/>
    </location>
</feature>
<feature type="disulfide bond" evidence="1">
    <location>
        <begin position="274"/>
        <end position="283"/>
    </location>
</feature>
<dbReference type="CDD" id="cd00054">
    <property type="entry name" value="EGF_CA"/>
    <property type="match status" value="1"/>
</dbReference>
<dbReference type="PANTHER" id="PTHR10334">
    <property type="entry name" value="CYSTEINE-RICH SECRETORY PROTEIN-RELATED"/>
    <property type="match status" value="1"/>
</dbReference>
<dbReference type="InterPro" id="IPR014044">
    <property type="entry name" value="CAP_dom"/>
</dbReference>
<accession>A0A1I8GPK5</accession>
<keyword evidence="1" id="KW-0245">EGF-like domain</keyword>
<keyword evidence="4" id="KW-1185">Reference proteome</keyword>
<reference evidence="5" key="1">
    <citation type="submission" date="2016-11" db="UniProtKB">
        <authorList>
            <consortium name="WormBaseParasite"/>
        </authorList>
    </citation>
    <scope>IDENTIFICATION</scope>
</reference>
<feature type="signal peptide" evidence="2">
    <location>
        <begin position="1"/>
        <end position="18"/>
    </location>
</feature>
<organism evidence="4 5">
    <name type="scientific">Macrostomum lignano</name>
    <dbReference type="NCBI Taxonomy" id="282301"/>
    <lineage>
        <taxon>Eukaryota</taxon>
        <taxon>Metazoa</taxon>
        <taxon>Spiralia</taxon>
        <taxon>Lophotrochozoa</taxon>
        <taxon>Platyhelminthes</taxon>
        <taxon>Rhabditophora</taxon>
        <taxon>Macrostomorpha</taxon>
        <taxon>Macrostomida</taxon>
        <taxon>Macrostomidae</taxon>
        <taxon>Macrostomum</taxon>
    </lineage>
</organism>
<dbReference type="InterPro" id="IPR035940">
    <property type="entry name" value="CAP_sf"/>
</dbReference>
<dbReference type="CDD" id="cd05380">
    <property type="entry name" value="CAP_euk"/>
    <property type="match status" value="2"/>
</dbReference>
<dbReference type="SMART" id="SM00181">
    <property type="entry name" value="EGF"/>
    <property type="match status" value="3"/>
</dbReference>
<protein>
    <submittedName>
        <fullName evidence="5">SCP domain-containing protein</fullName>
    </submittedName>
</protein>
<dbReference type="WBParaSite" id="maker-uti_cns_0002566-snap-gene-0.6-mRNA-1">
    <property type="protein sequence ID" value="maker-uti_cns_0002566-snap-gene-0.6-mRNA-1"/>
    <property type="gene ID" value="maker-uti_cns_0002566-snap-gene-0.6"/>
</dbReference>
<comment type="caution">
    <text evidence="1">Lacks conserved residue(s) required for the propagation of feature annotation.</text>
</comment>
<evidence type="ECO:0000313" key="4">
    <source>
        <dbReference type="Proteomes" id="UP000095280"/>
    </source>
</evidence>
<evidence type="ECO:0000256" key="1">
    <source>
        <dbReference type="PROSITE-ProRule" id="PRU00076"/>
    </source>
</evidence>
<keyword evidence="1" id="KW-1015">Disulfide bond</keyword>
<feature type="domain" description="EGF-like" evidence="3">
    <location>
        <begin position="246"/>
        <end position="284"/>
    </location>
</feature>
<dbReference type="InterPro" id="IPR001283">
    <property type="entry name" value="CRISP-related"/>
</dbReference>
<dbReference type="PROSITE" id="PS00022">
    <property type="entry name" value="EGF_1"/>
    <property type="match status" value="3"/>
</dbReference>
<feature type="domain" description="EGF-like" evidence="3">
    <location>
        <begin position="673"/>
        <end position="709"/>
    </location>
</feature>
<evidence type="ECO:0000313" key="5">
    <source>
        <dbReference type="WBParaSite" id="maker-uti_cns_0002566-snap-gene-0.6-mRNA-1"/>
    </source>
</evidence>
<dbReference type="PROSITE" id="PS01186">
    <property type="entry name" value="EGF_2"/>
    <property type="match status" value="2"/>
</dbReference>
<dbReference type="InterPro" id="IPR000742">
    <property type="entry name" value="EGF"/>
</dbReference>
<dbReference type="Gene3D" id="3.40.33.10">
    <property type="entry name" value="CAP"/>
    <property type="match status" value="2"/>
</dbReference>
<evidence type="ECO:0000259" key="3">
    <source>
        <dbReference type="PROSITE" id="PS50026"/>
    </source>
</evidence>
<feature type="chain" id="PRO_5009319595" evidence="2">
    <location>
        <begin position="19"/>
        <end position="825"/>
    </location>
</feature>
<proteinExistence type="predicted"/>